<feature type="region of interest" description="Disordered" evidence="1">
    <location>
        <begin position="78"/>
        <end position="102"/>
    </location>
</feature>
<dbReference type="Proteomes" id="UP000708208">
    <property type="component" value="Unassembled WGS sequence"/>
</dbReference>
<evidence type="ECO:0000313" key="4">
    <source>
        <dbReference type="Proteomes" id="UP000708208"/>
    </source>
</evidence>
<keyword evidence="2" id="KW-0472">Membrane</keyword>
<proteinExistence type="predicted"/>
<feature type="non-terminal residue" evidence="3">
    <location>
        <position position="1"/>
    </location>
</feature>
<evidence type="ECO:0000313" key="3">
    <source>
        <dbReference type="EMBL" id="CAG7819228.1"/>
    </source>
</evidence>
<gene>
    <name evidence="3" type="ORF">AFUS01_LOCUS29690</name>
</gene>
<name>A0A8J2LBH3_9HEXA</name>
<dbReference type="EMBL" id="CAJVCH010443000">
    <property type="protein sequence ID" value="CAG7819228.1"/>
    <property type="molecule type" value="Genomic_DNA"/>
</dbReference>
<accession>A0A8J2LBH3</accession>
<organism evidence="3 4">
    <name type="scientific">Allacma fusca</name>
    <dbReference type="NCBI Taxonomy" id="39272"/>
    <lineage>
        <taxon>Eukaryota</taxon>
        <taxon>Metazoa</taxon>
        <taxon>Ecdysozoa</taxon>
        <taxon>Arthropoda</taxon>
        <taxon>Hexapoda</taxon>
        <taxon>Collembola</taxon>
        <taxon>Symphypleona</taxon>
        <taxon>Sminthuridae</taxon>
        <taxon>Allacma</taxon>
    </lineage>
</organism>
<feature type="transmembrane region" description="Helical" evidence="2">
    <location>
        <begin position="44"/>
        <end position="67"/>
    </location>
</feature>
<sequence>IGWLGIVGNVLSLFTTGVSLEILAAIPSQFGYYSKAERDVYESALTAIMIIMAILIVLGIFMAVVLLRGTYKKNPYQINSKKSHQSSSNVHPDATHSRKKKD</sequence>
<keyword evidence="4" id="KW-1185">Reference proteome</keyword>
<keyword evidence="2" id="KW-0812">Transmembrane</keyword>
<evidence type="ECO:0000256" key="1">
    <source>
        <dbReference type="SAM" id="MobiDB-lite"/>
    </source>
</evidence>
<comment type="caution">
    <text evidence="3">The sequence shown here is derived from an EMBL/GenBank/DDBJ whole genome shotgun (WGS) entry which is preliminary data.</text>
</comment>
<keyword evidence="2" id="KW-1133">Transmembrane helix</keyword>
<evidence type="ECO:0000256" key="2">
    <source>
        <dbReference type="SAM" id="Phobius"/>
    </source>
</evidence>
<protein>
    <submittedName>
        <fullName evidence="3">Uncharacterized protein</fullName>
    </submittedName>
</protein>
<feature type="compositionally biased region" description="Polar residues" evidence="1">
    <location>
        <begin position="78"/>
        <end position="90"/>
    </location>
</feature>
<dbReference type="AlphaFoldDB" id="A0A8J2LBH3"/>
<reference evidence="3" key="1">
    <citation type="submission" date="2021-06" db="EMBL/GenBank/DDBJ databases">
        <authorList>
            <person name="Hodson N. C."/>
            <person name="Mongue J. A."/>
            <person name="Jaron S. K."/>
        </authorList>
    </citation>
    <scope>NUCLEOTIDE SEQUENCE</scope>
</reference>